<feature type="non-terminal residue" evidence="2">
    <location>
        <position position="1"/>
    </location>
</feature>
<gene>
    <name evidence="2" type="ORF">Bhyg_11032</name>
</gene>
<proteinExistence type="predicted"/>
<reference evidence="2" key="1">
    <citation type="submission" date="2022-07" db="EMBL/GenBank/DDBJ databases">
        <authorList>
            <person name="Trinca V."/>
            <person name="Uliana J.V.C."/>
            <person name="Torres T.T."/>
            <person name="Ward R.J."/>
            <person name="Monesi N."/>
        </authorList>
    </citation>
    <scope>NUCLEOTIDE SEQUENCE</scope>
    <source>
        <strain evidence="2">HSMRA1968</strain>
        <tissue evidence="2">Whole embryos</tissue>
    </source>
</reference>
<keyword evidence="1" id="KW-0472">Membrane</keyword>
<evidence type="ECO:0000313" key="3">
    <source>
        <dbReference type="Proteomes" id="UP001151699"/>
    </source>
</evidence>
<sequence length="104" mass="12264">LNFLKPSFRTWSSDLRFYLIALVYAVEIYGNVRAMFLTQIEIKQLIINICHLFGVFMTTIRYIHLYTDAETFKRLIGIVISGSENFKLDVEFEKKLAKKYSRIS</sequence>
<dbReference type="AlphaFoldDB" id="A0A9Q0RZW2"/>
<keyword evidence="3" id="KW-1185">Reference proteome</keyword>
<feature type="transmembrane region" description="Helical" evidence="1">
    <location>
        <begin position="44"/>
        <end position="63"/>
    </location>
</feature>
<protein>
    <submittedName>
        <fullName evidence="2">Uncharacterized protein</fullName>
    </submittedName>
</protein>
<dbReference type="Proteomes" id="UP001151699">
    <property type="component" value="Chromosome X"/>
</dbReference>
<feature type="non-terminal residue" evidence="2">
    <location>
        <position position="104"/>
    </location>
</feature>
<keyword evidence="1" id="KW-1133">Transmembrane helix</keyword>
<accession>A0A9Q0RZW2</accession>
<dbReference type="EMBL" id="WJQU01000003">
    <property type="protein sequence ID" value="KAJ6638298.1"/>
    <property type="molecule type" value="Genomic_DNA"/>
</dbReference>
<organism evidence="2 3">
    <name type="scientific">Pseudolycoriella hygida</name>
    <dbReference type="NCBI Taxonomy" id="35572"/>
    <lineage>
        <taxon>Eukaryota</taxon>
        <taxon>Metazoa</taxon>
        <taxon>Ecdysozoa</taxon>
        <taxon>Arthropoda</taxon>
        <taxon>Hexapoda</taxon>
        <taxon>Insecta</taxon>
        <taxon>Pterygota</taxon>
        <taxon>Neoptera</taxon>
        <taxon>Endopterygota</taxon>
        <taxon>Diptera</taxon>
        <taxon>Nematocera</taxon>
        <taxon>Sciaroidea</taxon>
        <taxon>Sciaridae</taxon>
        <taxon>Pseudolycoriella</taxon>
    </lineage>
</organism>
<comment type="caution">
    <text evidence="2">The sequence shown here is derived from an EMBL/GenBank/DDBJ whole genome shotgun (WGS) entry which is preliminary data.</text>
</comment>
<evidence type="ECO:0000313" key="2">
    <source>
        <dbReference type="EMBL" id="KAJ6638298.1"/>
    </source>
</evidence>
<evidence type="ECO:0000256" key="1">
    <source>
        <dbReference type="SAM" id="Phobius"/>
    </source>
</evidence>
<name>A0A9Q0RZW2_9DIPT</name>
<keyword evidence="1" id="KW-0812">Transmembrane</keyword>
<feature type="transmembrane region" description="Helical" evidence="1">
    <location>
        <begin position="15"/>
        <end position="32"/>
    </location>
</feature>